<gene>
    <name evidence="2" type="ORF">SISSUDRAFT_298153</name>
</gene>
<accession>A0A165ZFP6</accession>
<feature type="compositionally biased region" description="Polar residues" evidence="1">
    <location>
        <begin position="1"/>
        <end position="20"/>
    </location>
</feature>
<dbReference type="AlphaFoldDB" id="A0A165ZFP6"/>
<evidence type="ECO:0000313" key="2">
    <source>
        <dbReference type="EMBL" id="KZT34264.1"/>
    </source>
</evidence>
<proteinExistence type="predicted"/>
<feature type="region of interest" description="Disordered" evidence="1">
    <location>
        <begin position="1"/>
        <end position="21"/>
    </location>
</feature>
<evidence type="ECO:0000313" key="3">
    <source>
        <dbReference type="Proteomes" id="UP000076798"/>
    </source>
</evidence>
<dbReference type="OrthoDB" id="3249359at2759"/>
<dbReference type="STRING" id="1314776.A0A165ZFP6"/>
<protein>
    <recommendedName>
        <fullName evidence="4">BTB domain-containing protein</fullName>
    </recommendedName>
</protein>
<name>A0A165ZFP6_9AGAM</name>
<evidence type="ECO:0008006" key="4">
    <source>
        <dbReference type="Google" id="ProtNLM"/>
    </source>
</evidence>
<dbReference type="EMBL" id="KV428191">
    <property type="protein sequence ID" value="KZT34264.1"/>
    <property type="molecule type" value="Genomic_DNA"/>
</dbReference>
<organism evidence="2 3">
    <name type="scientific">Sistotremastrum suecicum HHB10207 ss-3</name>
    <dbReference type="NCBI Taxonomy" id="1314776"/>
    <lineage>
        <taxon>Eukaryota</taxon>
        <taxon>Fungi</taxon>
        <taxon>Dikarya</taxon>
        <taxon>Basidiomycota</taxon>
        <taxon>Agaricomycotina</taxon>
        <taxon>Agaricomycetes</taxon>
        <taxon>Sistotremastrales</taxon>
        <taxon>Sistotremastraceae</taxon>
        <taxon>Sistotremastrum</taxon>
    </lineage>
</organism>
<reference evidence="2 3" key="1">
    <citation type="journal article" date="2016" name="Mol. Biol. Evol.">
        <title>Comparative Genomics of Early-Diverging Mushroom-Forming Fungi Provides Insights into the Origins of Lignocellulose Decay Capabilities.</title>
        <authorList>
            <person name="Nagy L.G."/>
            <person name="Riley R."/>
            <person name="Tritt A."/>
            <person name="Adam C."/>
            <person name="Daum C."/>
            <person name="Floudas D."/>
            <person name="Sun H."/>
            <person name="Yadav J.S."/>
            <person name="Pangilinan J."/>
            <person name="Larsson K.H."/>
            <person name="Matsuura K."/>
            <person name="Barry K."/>
            <person name="Labutti K."/>
            <person name="Kuo R."/>
            <person name="Ohm R.A."/>
            <person name="Bhattacharya S.S."/>
            <person name="Shirouzu T."/>
            <person name="Yoshinaga Y."/>
            <person name="Martin F.M."/>
            <person name="Grigoriev I.V."/>
            <person name="Hibbett D.S."/>
        </authorList>
    </citation>
    <scope>NUCLEOTIDE SEQUENCE [LARGE SCALE GENOMIC DNA]</scope>
    <source>
        <strain evidence="2 3">HHB10207 ss-3</strain>
    </source>
</reference>
<evidence type="ECO:0000256" key="1">
    <source>
        <dbReference type="SAM" id="MobiDB-lite"/>
    </source>
</evidence>
<dbReference type="Proteomes" id="UP000076798">
    <property type="component" value="Unassembled WGS sequence"/>
</dbReference>
<sequence length="331" mass="36960">MSSTTNLLKTQSTEAVNNAASHGDIQRHPHLWFEDGSIDIILTISGGTAECRLHRDFLARLSPTFGSQSGCDGTGNLSESNTRTFEDSVEDSADLEALFLHIYHINPVILNPTFDKIASVLRASHKHGFESIGDAAQAAFQELYPPDPFADFANWERTEEAAFLSVKYFVEPALKPLLYTLITEVGLGLDENEDPNAPTDDQPLPRRMDDTDLQIKANIVDRCRYGFHKITQAFTPSLFQPTNSGHMKCTDILAGRWSDLVVLPALQHSWASMPIQALREIRKIDWAAEGVCGTCCLQKDEDWKKEAEEFWEQLDDLLQLSDYEKSSVLGG</sequence>
<keyword evidence="3" id="KW-1185">Reference proteome</keyword>